<feature type="domain" description="Outer membrane lipoprotein BamD-like" evidence="6">
    <location>
        <begin position="34"/>
        <end position="239"/>
    </location>
</feature>
<keyword evidence="3" id="KW-0564">Palmitate</keyword>
<dbReference type="InterPro" id="IPR011990">
    <property type="entry name" value="TPR-like_helical_dom_sf"/>
</dbReference>
<dbReference type="NCBIfam" id="TIGR03302">
    <property type="entry name" value="OM_YfiO"/>
    <property type="match status" value="1"/>
</dbReference>
<keyword evidence="5" id="KW-0449">Lipoprotein</keyword>
<name>A0A3B0Y2G2_9ZZZZ</name>
<dbReference type="Pfam" id="PF13525">
    <property type="entry name" value="YfiO"/>
    <property type="match status" value="1"/>
</dbReference>
<reference evidence="7" key="1">
    <citation type="submission" date="2018-06" db="EMBL/GenBank/DDBJ databases">
        <authorList>
            <person name="Zhirakovskaya E."/>
        </authorList>
    </citation>
    <scope>NUCLEOTIDE SEQUENCE</scope>
</reference>
<dbReference type="PANTHER" id="PTHR37423">
    <property type="entry name" value="SOLUBLE LYTIC MUREIN TRANSGLYCOSYLASE-RELATED"/>
    <property type="match status" value="1"/>
</dbReference>
<evidence type="ECO:0000256" key="5">
    <source>
        <dbReference type="ARBA" id="ARBA00023288"/>
    </source>
</evidence>
<protein>
    <submittedName>
        <fullName evidence="7">Outer membrane beta-barrel assembly protein BamD</fullName>
    </submittedName>
</protein>
<evidence type="ECO:0000259" key="6">
    <source>
        <dbReference type="Pfam" id="PF13525"/>
    </source>
</evidence>
<evidence type="ECO:0000256" key="4">
    <source>
        <dbReference type="ARBA" id="ARBA00023237"/>
    </source>
</evidence>
<gene>
    <name evidence="7" type="ORF">MNBD_GAMMA11-125</name>
</gene>
<keyword evidence="4" id="KW-0998">Cell outer membrane</keyword>
<dbReference type="AlphaFoldDB" id="A0A3B0Y2G2"/>
<evidence type="ECO:0000256" key="3">
    <source>
        <dbReference type="ARBA" id="ARBA00023139"/>
    </source>
</evidence>
<keyword evidence="2" id="KW-0472">Membrane</keyword>
<dbReference type="Gene3D" id="1.25.40.10">
    <property type="entry name" value="Tetratricopeptide repeat domain"/>
    <property type="match status" value="1"/>
</dbReference>
<dbReference type="InterPro" id="IPR039565">
    <property type="entry name" value="BamD-like"/>
</dbReference>
<dbReference type="EMBL" id="UOFG01000177">
    <property type="protein sequence ID" value="VAW62634.1"/>
    <property type="molecule type" value="Genomic_DNA"/>
</dbReference>
<sequence>MIRTFSLLLSLLISSLLLLACSEEGVKEDIYADWTAKEFYDEATSALESGEFEKAITNLENLEARFPFNPYARQAQLDIAYAYYKFEEPESAIAAADRFIRLNPRDSNVDYAWYLKGLADYNRGTGFLDSFFARDISLHDNKSMQQALGSFLTLVERYPKSRYAIDAYQHMVFLRNKLAEAELHAANYYIKRKAWLAAARRGQYIVETYPTTPASRKALDIMFRSYTELGLKDLAEDVQQVLDNNKSTDDQLARTDDTGT</sequence>
<dbReference type="SUPFAM" id="SSF48452">
    <property type="entry name" value="TPR-like"/>
    <property type="match status" value="1"/>
</dbReference>
<accession>A0A3B0Y2G2</accession>
<keyword evidence="1" id="KW-0732">Signal</keyword>
<evidence type="ECO:0000313" key="7">
    <source>
        <dbReference type="EMBL" id="VAW62634.1"/>
    </source>
</evidence>
<dbReference type="InterPro" id="IPR017689">
    <property type="entry name" value="BamD"/>
</dbReference>
<evidence type="ECO:0000256" key="2">
    <source>
        <dbReference type="ARBA" id="ARBA00023136"/>
    </source>
</evidence>
<dbReference type="GO" id="GO:0051205">
    <property type="term" value="P:protein insertion into membrane"/>
    <property type="evidence" value="ECO:0007669"/>
    <property type="project" value="TreeGrafter"/>
</dbReference>
<evidence type="ECO:0000256" key="1">
    <source>
        <dbReference type="ARBA" id="ARBA00022729"/>
    </source>
</evidence>
<organism evidence="7">
    <name type="scientific">hydrothermal vent metagenome</name>
    <dbReference type="NCBI Taxonomy" id="652676"/>
    <lineage>
        <taxon>unclassified sequences</taxon>
        <taxon>metagenomes</taxon>
        <taxon>ecological metagenomes</taxon>
    </lineage>
</organism>
<dbReference type="CDD" id="cd15830">
    <property type="entry name" value="BamD"/>
    <property type="match status" value="1"/>
</dbReference>
<dbReference type="PROSITE" id="PS51257">
    <property type="entry name" value="PROKAR_LIPOPROTEIN"/>
    <property type="match status" value="1"/>
</dbReference>
<dbReference type="GO" id="GO:1990063">
    <property type="term" value="C:Bam protein complex"/>
    <property type="evidence" value="ECO:0007669"/>
    <property type="project" value="TreeGrafter"/>
</dbReference>
<proteinExistence type="inferred from homology"/>
<dbReference type="PANTHER" id="PTHR37423:SF1">
    <property type="entry name" value="OUTER MEMBRANE PROTEIN ASSEMBLY FACTOR BAMD"/>
    <property type="match status" value="1"/>
</dbReference>
<dbReference type="HAMAP" id="MF_00922">
    <property type="entry name" value="OM_assembly_BamD"/>
    <property type="match status" value="1"/>
</dbReference>